<keyword evidence="2" id="KW-0663">Pyridoxal phosphate</keyword>
<dbReference type="Pfam" id="PF00291">
    <property type="entry name" value="PALP"/>
    <property type="match status" value="1"/>
</dbReference>
<evidence type="ECO:0000313" key="6">
    <source>
        <dbReference type="Proteomes" id="UP000252586"/>
    </source>
</evidence>
<dbReference type="InterPro" id="IPR036052">
    <property type="entry name" value="TrpB-like_PALP_sf"/>
</dbReference>
<reference evidence="5 6" key="1">
    <citation type="submission" date="2018-06" db="EMBL/GenBank/DDBJ databases">
        <title>Genomic Encyclopedia of Type Strains, Phase IV (KMG-IV): sequencing the most valuable type-strain genomes for metagenomic binning, comparative biology and taxonomic classification.</title>
        <authorList>
            <person name="Goeker M."/>
        </authorList>
    </citation>
    <scope>NUCLEOTIDE SEQUENCE [LARGE SCALE GENOMIC DNA]</scope>
    <source>
        <strain evidence="5 6">DSM 44599</strain>
    </source>
</reference>
<accession>A0A366CZ79</accession>
<evidence type="ECO:0000256" key="2">
    <source>
        <dbReference type="ARBA" id="ARBA00022898"/>
    </source>
</evidence>
<dbReference type="GO" id="GO:0006565">
    <property type="term" value="P:L-serine catabolic process"/>
    <property type="evidence" value="ECO:0007669"/>
    <property type="project" value="TreeGrafter"/>
</dbReference>
<evidence type="ECO:0000256" key="3">
    <source>
        <dbReference type="ARBA" id="ARBA00023239"/>
    </source>
</evidence>
<dbReference type="GO" id="GO:0006567">
    <property type="term" value="P:L-threonine catabolic process"/>
    <property type="evidence" value="ECO:0007669"/>
    <property type="project" value="TreeGrafter"/>
</dbReference>
<feature type="domain" description="Tryptophan synthase beta chain-like PALP" evidence="4">
    <location>
        <begin position="43"/>
        <end position="326"/>
    </location>
</feature>
<organism evidence="5 6">
    <name type="scientific">Nocardia puris</name>
    <dbReference type="NCBI Taxonomy" id="208602"/>
    <lineage>
        <taxon>Bacteria</taxon>
        <taxon>Bacillati</taxon>
        <taxon>Actinomycetota</taxon>
        <taxon>Actinomycetes</taxon>
        <taxon>Mycobacteriales</taxon>
        <taxon>Nocardiaceae</taxon>
        <taxon>Nocardia</taxon>
    </lineage>
</organism>
<dbReference type="InterPro" id="IPR050147">
    <property type="entry name" value="Ser/Thr_Dehydratase"/>
</dbReference>
<dbReference type="Gene3D" id="3.40.50.1100">
    <property type="match status" value="2"/>
</dbReference>
<comment type="caution">
    <text evidence="5">The sequence shown here is derived from an EMBL/GenBank/DDBJ whole genome shotgun (WGS) entry which is preliminary data.</text>
</comment>
<keyword evidence="6" id="KW-1185">Reference proteome</keyword>
<proteinExistence type="predicted"/>
<protein>
    <submittedName>
        <fullName evidence="5">Threonine dehydratase</fullName>
    </submittedName>
</protein>
<dbReference type="GO" id="GO:0003941">
    <property type="term" value="F:L-serine ammonia-lyase activity"/>
    <property type="evidence" value="ECO:0007669"/>
    <property type="project" value="TreeGrafter"/>
</dbReference>
<dbReference type="GO" id="GO:0009097">
    <property type="term" value="P:isoleucine biosynthetic process"/>
    <property type="evidence" value="ECO:0007669"/>
    <property type="project" value="TreeGrafter"/>
</dbReference>
<name>A0A366CZ79_9NOCA</name>
<dbReference type="PANTHER" id="PTHR48078">
    <property type="entry name" value="THREONINE DEHYDRATASE, MITOCHONDRIAL-RELATED"/>
    <property type="match status" value="1"/>
</dbReference>
<dbReference type="SUPFAM" id="SSF53686">
    <property type="entry name" value="Tryptophan synthase beta subunit-like PLP-dependent enzymes"/>
    <property type="match status" value="1"/>
</dbReference>
<dbReference type="NCBIfam" id="NF006094">
    <property type="entry name" value="PRK08246.1"/>
    <property type="match status" value="1"/>
</dbReference>
<comment type="cofactor">
    <cofactor evidence="1">
        <name>pyridoxal 5'-phosphate</name>
        <dbReference type="ChEBI" id="CHEBI:597326"/>
    </cofactor>
</comment>
<keyword evidence="3" id="KW-0456">Lyase</keyword>
<dbReference type="STRING" id="1210090.GCA_001613185_04886"/>
<sequence>MTTGYASETIRAVTDRCGAVTAHRPAGRVDRADVRAARRRMTGRIRKTPVFHTSVAGPDGPVPVTLKLEYLQHGGTFKVRGSLNALLASSARTDQVVIASAGNAGIAAALAASWLGKACTVVVPESAPHTKVAAMWSHGAEVLWHGTTYGEAVRHAAELAEERGAFSLHAFDLPDVAAGAGVVGLELEEQVRGKPPVLVTVGGGGLVAGIGAALGRRQRVIGVEPVELPALHAALIAGEPVEVGRGGLGADALGATRIGELALDVARRYDVPSLLVTEEAVAASREYLWREFRIVVESAGASALAAIQSGAYIPEPGERPVVVLCGANTDLTAL</sequence>
<evidence type="ECO:0000256" key="1">
    <source>
        <dbReference type="ARBA" id="ARBA00001933"/>
    </source>
</evidence>
<dbReference type="InterPro" id="IPR001926">
    <property type="entry name" value="TrpB-like_PALP"/>
</dbReference>
<dbReference type="EMBL" id="QNRE01000019">
    <property type="protein sequence ID" value="RBO83127.1"/>
    <property type="molecule type" value="Genomic_DNA"/>
</dbReference>
<evidence type="ECO:0000259" key="4">
    <source>
        <dbReference type="Pfam" id="PF00291"/>
    </source>
</evidence>
<gene>
    <name evidence="5" type="ORF">DFR74_11949</name>
</gene>
<dbReference type="AlphaFoldDB" id="A0A366CZ79"/>
<dbReference type="Proteomes" id="UP000252586">
    <property type="component" value="Unassembled WGS sequence"/>
</dbReference>
<dbReference type="GO" id="GO:0004794">
    <property type="term" value="F:threonine deaminase activity"/>
    <property type="evidence" value="ECO:0007669"/>
    <property type="project" value="TreeGrafter"/>
</dbReference>
<evidence type="ECO:0000313" key="5">
    <source>
        <dbReference type="EMBL" id="RBO83127.1"/>
    </source>
</evidence>
<dbReference type="PANTHER" id="PTHR48078:SF6">
    <property type="entry name" value="L-THREONINE DEHYDRATASE CATABOLIC TDCB"/>
    <property type="match status" value="1"/>
</dbReference>